<dbReference type="NCBIfam" id="NF047558">
    <property type="entry name" value="TPR_END_plus"/>
    <property type="match status" value="1"/>
</dbReference>
<dbReference type="PANTHER" id="PTHR12558">
    <property type="entry name" value="CELL DIVISION CYCLE 16,23,27"/>
    <property type="match status" value="1"/>
</dbReference>
<dbReference type="GO" id="GO:0051301">
    <property type="term" value="P:cell division"/>
    <property type="evidence" value="ECO:0007669"/>
    <property type="project" value="TreeGrafter"/>
</dbReference>
<dbReference type="Gene3D" id="1.25.40.10">
    <property type="entry name" value="Tetratricopeptide repeat domain"/>
    <property type="match status" value="1"/>
</dbReference>
<dbReference type="GO" id="GO:0005680">
    <property type="term" value="C:anaphase-promoting complex"/>
    <property type="evidence" value="ECO:0007669"/>
    <property type="project" value="TreeGrafter"/>
</dbReference>
<feature type="non-terminal residue" evidence="1">
    <location>
        <position position="1"/>
    </location>
</feature>
<dbReference type="GO" id="GO:0045842">
    <property type="term" value="P:positive regulation of mitotic metaphase/anaphase transition"/>
    <property type="evidence" value="ECO:0007669"/>
    <property type="project" value="TreeGrafter"/>
</dbReference>
<evidence type="ECO:0000313" key="1">
    <source>
        <dbReference type="EMBL" id="GAH50263.1"/>
    </source>
</evidence>
<dbReference type="SUPFAM" id="SSF48452">
    <property type="entry name" value="TPR-like"/>
    <property type="match status" value="1"/>
</dbReference>
<organism evidence="1">
    <name type="scientific">marine sediment metagenome</name>
    <dbReference type="NCBI Taxonomy" id="412755"/>
    <lineage>
        <taxon>unclassified sequences</taxon>
        <taxon>metagenomes</taxon>
        <taxon>ecological metagenomes</taxon>
    </lineage>
</organism>
<dbReference type="AlphaFoldDB" id="X1HY86"/>
<dbReference type="PANTHER" id="PTHR12558:SF36">
    <property type="entry name" value="ANAPHASE-PROMOTING COMPLEX SUBUNIT 7"/>
    <property type="match status" value="1"/>
</dbReference>
<name>X1HY86_9ZZZZ</name>
<dbReference type="InterPro" id="IPR019734">
    <property type="entry name" value="TPR_rpt"/>
</dbReference>
<dbReference type="Pfam" id="PF13181">
    <property type="entry name" value="TPR_8"/>
    <property type="match status" value="1"/>
</dbReference>
<comment type="caution">
    <text evidence="1">The sequence shown here is derived from an EMBL/GenBank/DDBJ whole genome shotgun (WGS) entry which is preliminary data.</text>
</comment>
<reference evidence="1" key="1">
    <citation type="journal article" date="2014" name="Front. Microbiol.">
        <title>High frequency of phylogenetically diverse reductive dehalogenase-homologous genes in deep subseafloor sedimentary metagenomes.</title>
        <authorList>
            <person name="Kawai M."/>
            <person name="Futagami T."/>
            <person name="Toyoda A."/>
            <person name="Takaki Y."/>
            <person name="Nishi S."/>
            <person name="Hori S."/>
            <person name="Arai W."/>
            <person name="Tsubouchi T."/>
            <person name="Morono Y."/>
            <person name="Uchiyama I."/>
            <person name="Ito T."/>
            <person name="Fujiyama A."/>
            <person name="Inagaki F."/>
            <person name="Takami H."/>
        </authorList>
    </citation>
    <scope>NUCLEOTIDE SEQUENCE</scope>
    <source>
        <strain evidence="1">Expedition CK06-06</strain>
    </source>
</reference>
<dbReference type="EMBL" id="BARU01021871">
    <property type="protein sequence ID" value="GAH50263.1"/>
    <property type="molecule type" value="Genomic_DNA"/>
</dbReference>
<dbReference type="GO" id="GO:0016567">
    <property type="term" value="P:protein ubiquitination"/>
    <property type="evidence" value="ECO:0007669"/>
    <property type="project" value="TreeGrafter"/>
</dbReference>
<protein>
    <submittedName>
        <fullName evidence="1">Uncharacterized protein</fullName>
    </submittedName>
</protein>
<dbReference type="InterPro" id="IPR011990">
    <property type="entry name" value="TPR-like_helical_dom_sf"/>
</dbReference>
<gene>
    <name evidence="1" type="ORF">S03H2_35721</name>
</gene>
<proteinExistence type="predicted"/>
<sequence length="281" mass="32459">TSRKLADPRLYIDKQPIKDSLVTHYKAFYEANPRSPFYIYLYARLLDDPQERLRLGEEAVKADKRSYWGHELKGEALVELKRYQEAEKSFKKAIQIDSTRYDAFVGLAVTYSAIQRPEEMVEAAVKAYDYAPYPYMVIHAYFTAQRALANTDNADLLVKLERAAFQHPTPNQEEALASLYFKAENLYKAFRKANQPDSARYYLDIMADFMAPFEVGAQSLARLDRVCLEAYLGNKELALDMLSQMVEQGFSNYGMVIENPDLATLENDPRLVELIERMRQK</sequence>
<feature type="non-terminal residue" evidence="1">
    <location>
        <position position="281"/>
    </location>
</feature>
<dbReference type="SMART" id="SM00028">
    <property type="entry name" value="TPR"/>
    <property type="match status" value="2"/>
</dbReference>
<accession>X1HY86</accession>